<accession>A0A9N9J936</accession>
<dbReference type="AlphaFoldDB" id="A0A9N9J936"/>
<sequence>MNSIVTLNVGGVHYVTTKDTLLKHKGFFSGLFSDNFSITLDCNNNTFVDRNGELFKYVLEFLRNNALPKRSLSNKALLEELLQEAEFYCIEDLITEINSILNTVQNNEQGDVKIRIGELGDYLKKGFHVIGKGMELIRYHICPHRHDPPRIGINEYFDSECRHSHVKLVEDCVPFLVVSTSLPVGPIFDLSSGIKMEEQKVISCL</sequence>
<dbReference type="SMART" id="SM00225">
    <property type="entry name" value="BTB"/>
    <property type="match status" value="1"/>
</dbReference>
<dbReference type="PANTHER" id="PTHR11145">
    <property type="entry name" value="BTB/POZ DOMAIN-CONTAINING ADAPTER FOR CUL3-MEDIATED RHOA DEGRADATION PROTEIN FAMILY MEMBER"/>
    <property type="match status" value="1"/>
</dbReference>
<evidence type="ECO:0000259" key="1">
    <source>
        <dbReference type="PROSITE" id="PS50097"/>
    </source>
</evidence>
<proteinExistence type="predicted"/>
<dbReference type="InterPro" id="IPR000210">
    <property type="entry name" value="BTB/POZ_dom"/>
</dbReference>
<dbReference type="CDD" id="cd18316">
    <property type="entry name" value="BTB_POZ_KCTD-like"/>
    <property type="match status" value="1"/>
</dbReference>
<gene>
    <name evidence="2" type="ORF">CPELLU_LOCUS15698</name>
</gene>
<dbReference type="SUPFAM" id="SSF54695">
    <property type="entry name" value="POZ domain"/>
    <property type="match status" value="1"/>
</dbReference>
<dbReference type="InterPro" id="IPR003131">
    <property type="entry name" value="T1-type_BTB"/>
</dbReference>
<dbReference type="PROSITE" id="PS50097">
    <property type="entry name" value="BTB"/>
    <property type="match status" value="1"/>
</dbReference>
<dbReference type="Proteomes" id="UP000789759">
    <property type="component" value="Unassembled WGS sequence"/>
</dbReference>
<dbReference type="EMBL" id="CAJVQA010021287">
    <property type="protein sequence ID" value="CAG8768134.1"/>
    <property type="molecule type" value="Genomic_DNA"/>
</dbReference>
<dbReference type="GO" id="GO:0051260">
    <property type="term" value="P:protein homooligomerization"/>
    <property type="evidence" value="ECO:0007669"/>
    <property type="project" value="InterPro"/>
</dbReference>
<dbReference type="Gene3D" id="3.30.710.10">
    <property type="entry name" value="Potassium Channel Kv1.1, Chain A"/>
    <property type="match status" value="1"/>
</dbReference>
<dbReference type="PANTHER" id="PTHR11145:SF8">
    <property type="entry name" value="RE57120P"/>
    <property type="match status" value="1"/>
</dbReference>
<dbReference type="Pfam" id="PF02214">
    <property type="entry name" value="BTB_2"/>
    <property type="match status" value="1"/>
</dbReference>
<evidence type="ECO:0000313" key="3">
    <source>
        <dbReference type="Proteomes" id="UP000789759"/>
    </source>
</evidence>
<dbReference type="InterPro" id="IPR045068">
    <property type="entry name" value="BACURD1-3"/>
</dbReference>
<protein>
    <submittedName>
        <fullName evidence="2">19075_t:CDS:1</fullName>
    </submittedName>
</protein>
<organism evidence="2 3">
    <name type="scientific">Cetraspora pellucida</name>
    <dbReference type="NCBI Taxonomy" id="1433469"/>
    <lineage>
        <taxon>Eukaryota</taxon>
        <taxon>Fungi</taxon>
        <taxon>Fungi incertae sedis</taxon>
        <taxon>Mucoromycota</taxon>
        <taxon>Glomeromycotina</taxon>
        <taxon>Glomeromycetes</taxon>
        <taxon>Diversisporales</taxon>
        <taxon>Gigasporaceae</taxon>
        <taxon>Cetraspora</taxon>
    </lineage>
</organism>
<dbReference type="InterPro" id="IPR011333">
    <property type="entry name" value="SKP1/BTB/POZ_sf"/>
</dbReference>
<keyword evidence="3" id="KW-1185">Reference proteome</keyword>
<name>A0A9N9J936_9GLOM</name>
<comment type="caution">
    <text evidence="2">The sequence shown here is derived from an EMBL/GenBank/DDBJ whole genome shotgun (WGS) entry which is preliminary data.</text>
</comment>
<dbReference type="OrthoDB" id="2414723at2759"/>
<evidence type="ECO:0000313" key="2">
    <source>
        <dbReference type="EMBL" id="CAG8768134.1"/>
    </source>
</evidence>
<reference evidence="2" key="1">
    <citation type="submission" date="2021-06" db="EMBL/GenBank/DDBJ databases">
        <authorList>
            <person name="Kallberg Y."/>
            <person name="Tangrot J."/>
            <person name="Rosling A."/>
        </authorList>
    </citation>
    <scope>NUCLEOTIDE SEQUENCE</scope>
    <source>
        <strain evidence="2">FL966</strain>
    </source>
</reference>
<feature type="domain" description="BTB" evidence="1">
    <location>
        <begin position="3"/>
        <end position="71"/>
    </location>
</feature>